<organism evidence="3 4">
    <name type="scientific">Porites lobata</name>
    <dbReference type="NCBI Taxonomy" id="104759"/>
    <lineage>
        <taxon>Eukaryota</taxon>
        <taxon>Metazoa</taxon>
        <taxon>Cnidaria</taxon>
        <taxon>Anthozoa</taxon>
        <taxon>Hexacorallia</taxon>
        <taxon>Scleractinia</taxon>
        <taxon>Fungiina</taxon>
        <taxon>Poritidae</taxon>
        <taxon>Porites</taxon>
    </lineage>
</organism>
<keyword evidence="1" id="KW-0560">Oxidoreductase</keyword>
<evidence type="ECO:0000313" key="4">
    <source>
        <dbReference type="Proteomes" id="UP001159405"/>
    </source>
</evidence>
<dbReference type="SUPFAM" id="SSF51197">
    <property type="entry name" value="Clavaminate synthase-like"/>
    <property type="match status" value="1"/>
</dbReference>
<dbReference type="Gene3D" id="2.60.120.330">
    <property type="entry name" value="B-lactam Antibiotic, Isopenicillin N Synthase, Chain"/>
    <property type="match status" value="1"/>
</dbReference>
<dbReference type="InterPro" id="IPR026992">
    <property type="entry name" value="DIOX_N"/>
</dbReference>
<evidence type="ECO:0000313" key="3">
    <source>
        <dbReference type="EMBL" id="CAH3034853.1"/>
    </source>
</evidence>
<dbReference type="InterPro" id="IPR027443">
    <property type="entry name" value="IPNS-like_sf"/>
</dbReference>
<keyword evidence="1" id="KW-0408">Iron</keyword>
<dbReference type="Proteomes" id="UP001159405">
    <property type="component" value="Unassembled WGS sequence"/>
</dbReference>
<keyword evidence="4" id="KW-1185">Reference proteome</keyword>
<dbReference type="InterPro" id="IPR044861">
    <property type="entry name" value="IPNS-like_FE2OG_OXY"/>
</dbReference>
<evidence type="ECO:0000256" key="1">
    <source>
        <dbReference type="RuleBase" id="RU003682"/>
    </source>
</evidence>
<keyword evidence="1" id="KW-0479">Metal-binding</keyword>
<proteinExistence type="inferred from homology"/>
<gene>
    <name evidence="3" type="ORF">PLOB_00025391</name>
</gene>
<comment type="caution">
    <text evidence="3">The sequence shown here is derived from an EMBL/GenBank/DDBJ whole genome shotgun (WGS) entry which is preliminary data.</text>
</comment>
<dbReference type="EMBL" id="CALNXK010000003">
    <property type="protein sequence ID" value="CAH3034853.1"/>
    <property type="molecule type" value="Genomic_DNA"/>
</dbReference>
<dbReference type="InterPro" id="IPR050231">
    <property type="entry name" value="Iron_ascorbate_oxido_reductase"/>
</dbReference>
<dbReference type="Pfam" id="PF14226">
    <property type="entry name" value="DIOX_N"/>
    <property type="match status" value="1"/>
</dbReference>
<dbReference type="PRINTS" id="PR00682">
    <property type="entry name" value="IPNSYNTHASE"/>
</dbReference>
<dbReference type="PANTHER" id="PTHR47990">
    <property type="entry name" value="2-OXOGLUTARATE (2OG) AND FE(II)-DEPENDENT OXYGENASE SUPERFAMILY PROTEIN-RELATED"/>
    <property type="match status" value="1"/>
</dbReference>
<reference evidence="3 4" key="1">
    <citation type="submission" date="2022-05" db="EMBL/GenBank/DDBJ databases">
        <authorList>
            <consortium name="Genoscope - CEA"/>
            <person name="William W."/>
        </authorList>
    </citation>
    <scope>NUCLEOTIDE SEQUENCE [LARGE SCALE GENOMIC DNA]</scope>
</reference>
<evidence type="ECO:0000259" key="2">
    <source>
        <dbReference type="PROSITE" id="PS51471"/>
    </source>
</evidence>
<sequence>MESSIPVVDFSQMNVEKLAGIEDYSPESIQQLADEIHRAFSTMGFVYLKNHGIPQEKIDGIFKLSDDFFQLDDEAKQAYARPASGSDHGWVAFEREKVSADRPADYKEAFNITEPHNEQQVWPDDKVPSFQSKIASFFKICGDLSLRILHVMALGLQLKDPETFTSTHKVMESTKNCTTLRLLNYPVISKEAVVKPGQIRCGEHTDYGSITLLFQDDMPGLEVLPLGFTEYIPAPPFPGAIIVNVADLMQRWTADRLKSTRHRVSIPEEECQRRVPRRSLAFFVHPDDDTIIKCLDGSEKYPSITAYDYQWQRLNATYEYE</sequence>
<accession>A0ABN8MSH0</accession>
<feature type="domain" description="Fe2OG dioxygenase" evidence="2">
    <location>
        <begin position="175"/>
        <end position="286"/>
    </location>
</feature>
<dbReference type="Pfam" id="PF03171">
    <property type="entry name" value="2OG-FeII_Oxy"/>
    <property type="match status" value="1"/>
</dbReference>
<dbReference type="PROSITE" id="PS51471">
    <property type="entry name" value="FE2OG_OXY"/>
    <property type="match status" value="1"/>
</dbReference>
<comment type="similarity">
    <text evidence="1">Belongs to the iron/ascorbate-dependent oxidoreductase family.</text>
</comment>
<dbReference type="InterPro" id="IPR005123">
    <property type="entry name" value="Oxoglu/Fe-dep_dioxygenase_dom"/>
</dbReference>
<protein>
    <recommendedName>
        <fullName evidence="2">Fe2OG dioxygenase domain-containing protein</fullName>
    </recommendedName>
</protein>
<name>A0ABN8MSH0_9CNID</name>